<protein>
    <submittedName>
        <fullName evidence="3">Autotransporter outer membrane beta-barrel domain-containing protein</fullName>
    </submittedName>
</protein>
<dbReference type="NCBIfam" id="TIGR01414">
    <property type="entry name" value="autotrans_barl"/>
    <property type="match status" value="1"/>
</dbReference>
<name>A0A8D4N498_9GAMM</name>
<evidence type="ECO:0000256" key="1">
    <source>
        <dbReference type="ARBA" id="ARBA00023026"/>
    </source>
</evidence>
<dbReference type="InterPro" id="IPR050909">
    <property type="entry name" value="Bact_Autotransporter_VF"/>
</dbReference>
<dbReference type="RefSeq" id="WP_120011467.1">
    <property type="nucleotide sequence ID" value="NZ_CP032482.1"/>
</dbReference>
<dbReference type="Gene3D" id="2.160.20.20">
    <property type="match status" value="1"/>
</dbReference>
<dbReference type="SMART" id="SM00869">
    <property type="entry name" value="Autotransporter"/>
    <property type="match status" value="1"/>
</dbReference>
<gene>
    <name evidence="3" type="ORF">DXZ79_16720</name>
</gene>
<dbReference type="PROSITE" id="PS51208">
    <property type="entry name" value="AUTOTRANSPORTER"/>
    <property type="match status" value="1"/>
</dbReference>
<dbReference type="InterPro" id="IPR036709">
    <property type="entry name" value="Autotransporte_beta_dom_sf"/>
</dbReference>
<organism evidence="3 4">
    <name type="scientific">Yersinia rochesterensis</name>
    <dbReference type="NCBI Taxonomy" id="1604335"/>
    <lineage>
        <taxon>Bacteria</taxon>
        <taxon>Pseudomonadati</taxon>
        <taxon>Pseudomonadota</taxon>
        <taxon>Gammaproteobacteria</taxon>
        <taxon>Enterobacterales</taxon>
        <taxon>Yersiniaceae</taxon>
        <taxon>Yersinia</taxon>
    </lineage>
</organism>
<dbReference type="CDD" id="cd01344">
    <property type="entry name" value="PL2_Passenger_AT"/>
    <property type="match status" value="1"/>
</dbReference>
<dbReference type="Proteomes" id="UP000265864">
    <property type="component" value="Chromosome"/>
</dbReference>
<dbReference type="InterPro" id="IPR006315">
    <property type="entry name" value="OM_autotransptr_brl_dom"/>
</dbReference>
<dbReference type="PANTHER" id="PTHR12338">
    <property type="entry name" value="AUTOTRANSPORTER"/>
    <property type="match status" value="1"/>
</dbReference>
<dbReference type="PANTHER" id="PTHR12338:SF5">
    <property type="entry name" value="ANTIGEN 43-RELATED"/>
    <property type="match status" value="1"/>
</dbReference>
<evidence type="ECO:0000313" key="4">
    <source>
        <dbReference type="Proteomes" id="UP000265864"/>
    </source>
</evidence>
<dbReference type="InterPro" id="IPR024973">
    <property type="entry name" value="ESPR"/>
</dbReference>
<proteinExistence type="predicted"/>
<evidence type="ECO:0000259" key="2">
    <source>
        <dbReference type="PROSITE" id="PS51208"/>
    </source>
</evidence>
<dbReference type="SUPFAM" id="SSF103515">
    <property type="entry name" value="Autotransporter"/>
    <property type="match status" value="1"/>
</dbReference>
<sequence length="4311" mass="424677">MNAIFKVIWNRSLNIWVAVGEFAKGKQKSTTTQRSFTSQFILDTLNHHIQPKIAILAVAVMGALGIQPALAITAAQCTAMGASCVAVGTAASLATALSNTGAGSAATTILLTANIDLSTAYSLGMTVNQTTNARQNLVIDGGGYDLKFAGYAFNMYAGSTNNVAWAAENATFKLTNFNDITSTLATTSGTISRLVYVQDATTRLDVTLDEINSVPNGKLVAMGLDGAAAAPNDFGRVIFGDITQPVTLNFGTYRQLVLANNIAFTGHFDLTAIASPDYPAVFWSNGSAANSVLTFASGSDVSITGTRLTNGLAIVGVGVPSYNYMIEDGAKLSLVIDGQNPLGLANYGVQIGSYNTATGLFGAGAVINMNNLAGDVISNAPSTVATAYIYNGPASTRDVIYNLAAGSNLVVAAGAGNDGITASKTLAGTGGIYIRSAATISDGTLNTTAGTGINVSAASSGNVVIRNEAEGTIRKATGITVTDSGSGSVNITNAGTINSTTAGLSISATTAKTVSVDNTGGTISASGGTGVNILANALLNMVGGTITTTGAATGFTFAGTTNSHVLTDLILNVNGAGAAFSKAAGVNLTLNHVILNTVTGTALDSLAGLTFADSANGRNEINVTGTGTGIATVNTALTGWSPAALDINVSGAGTGINASGGGVDLSSANLSVNVTNSGGTGLRVTDGAVTATTIGANARINAGGATAINFAGTTAKTLNNNGTINGGVIFGGTAANIINNNAILNGTLTTGSGNDTLVLGSASESTGAINLGDGNNNVTIQNGTQVSSINTGVGDDTFTINGMTLGSTYLGSLNAGTGTNTLNINTSTDTLATGTSLQGFANINLTDSLITLTSDTNIGSGAINIDSTSDLLFGSTFNGTLNASLGHVSGGDGSAIVNNGANVTLSQASAFVGNWQVDQGGILAASNSNQLGTTEIALNGRLNLNGVAVSNNALTGNGTLNIDTANNTFNFGVNTGSAFAGTVDMQNSIFALSGNNTAALNNASFIASVGTTVAVDNSNQTIGNFTLNGATAAFGSGSLITTDTLAVTDDSIIRVDPALTTGGNLLDQDTGNSAQLINSTNVLSTTELARLTLQNIVGGTLGNGTTENIIQGGNTVAEALYNYALSGSGGLSVTSALTQLNLLAGESLTLTSQGAVNADNTLVAQLTGAGNLIIGADNSATTLTNATNNYTGSTSVNGGILTLGSNDALGQTSALNTVAGTSANINGHSQTVGALTNAGTVTLGTGGALSSGLLTNSNILNIAGGTLNLSAGGASTATGGLTGSGTLNINGGDLALSAANSGLAGQTNIASGASATLSGAGTLGSSAINVLGDLNLNGANAALANVLSGTGDINTNAAVTLTGTNTFSGGHHIGATGALTVTQASNLGASTATIGLDTATSHLVLNGVNGTVANVLSGVAGSVVDVTTGANTSLTGNNSGFLGQYALAGNSKLTVSSTNNLGAISNVTLAGAQDTLALSGFSGTFANAVTGSGILQVTGGSNATLTSSNAVDNAVAVDITNATLNLTDIALFDHGLTGNGTLNIDTANNTFNFGVNTGSAFAGTVDMQNSIFALSGNNTAALNNASFIASVGTTVAVDNSNQTIGNFTLNGATAAFGSGSLITTDTLAVTDDSIIRVDPALTTGGNLLDQDTGNSAQLINSTNVLSTTELARLTLQNIVGGTLGNGTTENIIQGGNTVAEALYNYALSGSGGLSVTSALTQLNLLAGESLTLTSQGAVNADNTLVAQLTGAGNLIIGADNSATTLTNATNNYTGSTSVNGGILTLGSNDALGQTSALNTVAGTSANINGHSQTVGALTNAGTVTLGTGGALSSGLLTNSNILNIAGGTLNLSAGGASTATGGLTGSGTLNINGGDLALSAANSGLAGQTNIASGASATLSGAGTLGSSAVNVLGDLNLNGANAALANVLSGNGNINTNAAVTLTGTNTFSGGHHIGATGALTVTQASNLGASTATIGLDTATSHLVLNGVNGTVANVLSGVAGSVVDVTTGANTSLTGNNSGFLGQYALAGNSKLTVSSTNNLGAISNVTLAGAQDTLALSGFSGTFANAVTGSGILQVTGGSNATLTSSNAVDNAVAVDITNATLNLTDIALFDHGLTGNGTLNIDTANNTFNFGVNTGSAFAGTVDMQNSIFALSGNNTAALNNASFIASVGTTVAVDNSNQTIGNFTLNGATAAFGSGSLITTDTLAVTDDSIIRVDPALTTGGNLLDQDTGNSAQLINSTNVLSTTELARLTLQNIVGGTLGNGTTENIIQGGNTVAEALYNYALSGSGGLSVTSALTQLNLLAGESLTLTSQGAVNADNTLVAQLTGAGNLIIGADNSATTLTNATNNYTGSTSVNGGILTLGSNDALGQTSALNTVAGTSANINGHSQTVGALTNAGTVTLGTGGALSSGLLTNSNILNIAGGTLNLSAGGASTATGGLTGSGTLNINGGDLALSAANSGLAGQTNIASGASATLSGAGTLGSSAVNVLGDLNLNGANAALANVLSGNGDINTNAAVTLTGTNSFSGAHHIGAAGELTVTQASNLGASTATVGLDTATSHLVLNGVSGTIANALSGVAGSVVDVTTGANTSLTGNNSNFLGQYAVAGNSKLTVGSTNNLGAAANIALAGAQDILALSGFNGTFANTVTGSGILQVTGGSNATLTSSNAVDNAVAVDIANATLNLTDIALFDHGLTGNGTLNVAKNLASTAFDFGTSVGGAFSGTVNLTNSTFALTADNTAALANATLKLSANNVTTVGSTDRTVHGLNLNGGTLIFDGAAPQSQANGVVNVTELALNSGTVSVTGTSNWENTNPVIAPNLSILAQDRGDIMLELINGNNVTGNVNDLDLVINGTSVTSGGQAVLSTIEQGGVTVANATHNYGLTSSDGSSGTGLYVNYSLKALELLTGGNDALLLVTESGATANRVLNAALSGNGGLQVDASNGALTLANSTNTYSGATTVNAGSLILGANNAFGRTSLLDVLSGASTNINGHSQTVGALTNAGTVTLGTGGALSSGLLTNSNILNIAGGTLNLSAGGASTATGGLTGSGTLNINGGDLALSAANSGLAGQTNIASGASATLSGAGTLGSSAVNVLGDLNLNGANAALANVLSGNGDINTNAAVTLTGTNSFSGAHHIGAAGELTVTQASNLGASTATVGLDTATSHLVLNGVSGTIANALSGVAGSVVDVTTGANTSLTGNNSNFLGQYAVAGNSKLTVGSTNNLGAAANIALAGAQDILALSGFNGTFANTVTGSGILQVTGGSNATLTSSNAVDNAVAVDIANATLNLTDIALFDHGLTGNGTLNVAKNLASTAFDFGTSVGGAFSGTVNLTNSTFDLNGMNTSALTNATLKLSSGNMTSVADGVQNIGGLALNGGTILFNNVVDNAGVISSEGTFAANSINTTGGGNVRVNLPAGLAPSLDGLPVMALDEGEIIVKLGTGAATGSGHELTLTDQNGGPISAVFYQNLYNPGVGSAAAVGSFNYGLTTGNSYDGLYVNYGLTALELQSTGNDALILTATLANNGKQSNDLSTQISGSGDLAFVSANEGSIASLSNATNNYTGATWVRSGSLRLDANSALGQTSQLAMSNATAVDLNGTQQTVGQLTTETGSTLNFNNGKLAVTNGGQVDGALSGAGELALSGGTLSVTQGNSGFTASTDIASGATAHLYQAQGLGSGAINNNGVLNLDNTTGVLSNNLTGASGNTQLTNNANIRLAGDNSGYSGLFTTDSGAILTANSAQNLGNSRIANSGELILDTASVWELTNAISGSGALIKRGSGTVKIEGSTVSAGLTTIENGLLQLGSLPVISALYVEESPLARSLSVSLASTIANLTSNVLITTTGSLGGYGKVTGNVESNGSLIMPNALTGGDFGTFTIDGNYTGNNGTVVFNTVLAGDSSSSDRLLITGNTAGQSYVTVNNIGGNGGRTSDGIKIINVGGDSAGQFTLNGRAVAGAYEYFLYQGSISSPTDGDWYLRTEVDERRPEPASYTANLAAANTMFVTTLADRAGETLYTDVFTGEEKTTSLWLRNEGTHNRSRDDSGELKTQDNRYVMQLGGDVAQWSRNAQDLWRVGVMAGYANSSSSSVAQMTGYRSNGSVDGYSVGMYGTWFANSQENTGAYVDSWLQYSWFTNQVDGQDLTTEKYDSKGFTAAVESGYIFKVGESAYSNFFIQPKAQVVWMGVKADSHTETNGTLVTGEGNNNIQTRLGAKAFISPIQSANKAKEPAFKPYVEANWIHNTKDFGTTLDGITVKQAGAANIAELKLGVEGQINKKLNLWGNVGQQLGNNGYSDSSITLGVKYNF</sequence>
<dbReference type="Pfam" id="PF13018">
    <property type="entry name" value="ESPR"/>
    <property type="match status" value="1"/>
</dbReference>
<dbReference type="InterPro" id="IPR005546">
    <property type="entry name" value="Autotransporte_beta"/>
</dbReference>
<dbReference type="InterPro" id="IPR043990">
    <property type="entry name" value="AC_1"/>
</dbReference>
<dbReference type="SUPFAM" id="SSF51126">
    <property type="entry name" value="Pectin lyase-like"/>
    <property type="match status" value="1"/>
</dbReference>
<dbReference type="EMBL" id="CP032482">
    <property type="protein sequence ID" value="AYD45186.1"/>
    <property type="molecule type" value="Genomic_DNA"/>
</dbReference>
<dbReference type="InterPro" id="IPR012332">
    <property type="entry name" value="Autotransporter_pectin_lyase_C"/>
</dbReference>
<reference evidence="3 4" key="1">
    <citation type="submission" date="2018-09" db="EMBL/GenBank/DDBJ databases">
        <title>Yersinia kristensenii subsp. rochesterensis subsp. nov., Isolated from Human Feces.</title>
        <authorList>
            <person name="Cunningham S.A."/>
            <person name="Jeraldo P."/>
            <person name="Patel R."/>
        </authorList>
    </citation>
    <scope>NUCLEOTIDE SEQUENCE [LARGE SCALE GENOMIC DNA]</scope>
    <source>
        <strain evidence="3 4">ATCC BAA-2637</strain>
    </source>
</reference>
<accession>A0A8D4N498</accession>
<dbReference type="InterPro" id="IPR011050">
    <property type="entry name" value="Pectin_lyase_fold/virulence"/>
</dbReference>
<dbReference type="InterPro" id="IPR006626">
    <property type="entry name" value="PbH1"/>
</dbReference>
<feature type="domain" description="Autotransporter" evidence="2">
    <location>
        <begin position="4028"/>
        <end position="4311"/>
    </location>
</feature>
<dbReference type="GO" id="GO:0019867">
    <property type="term" value="C:outer membrane"/>
    <property type="evidence" value="ECO:0007669"/>
    <property type="project" value="InterPro"/>
</dbReference>
<dbReference type="GeneID" id="82552383"/>
<keyword evidence="1" id="KW-0843">Virulence</keyword>
<dbReference type="SMART" id="SM00710">
    <property type="entry name" value="PbH1"/>
    <property type="match status" value="11"/>
</dbReference>
<dbReference type="Gene3D" id="2.40.128.130">
    <property type="entry name" value="Autotransporter beta-domain"/>
    <property type="match status" value="1"/>
</dbReference>
<evidence type="ECO:0000313" key="3">
    <source>
        <dbReference type="EMBL" id="AYD45186.1"/>
    </source>
</evidence>